<evidence type="ECO:0000256" key="5">
    <source>
        <dbReference type="ARBA" id="ARBA00022989"/>
    </source>
</evidence>
<keyword evidence="4" id="KW-0732">Signal</keyword>
<evidence type="ECO:0000256" key="6">
    <source>
        <dbReference type="ARBA" id="ARBA00023136"/>
    </source>
</evidence>
<keyword evidence="6" id="KW-0472">Membrane</keyword>
<comment type="caution">
    <text evidence="8">The sequence shown here is derived from an EMBL/GenBank/DDBJ whole genome shotgun (WGS) entry which is preliminary data.</text>
</comment>
<keyword evidence="2" id="KW-0723">Serine/threonine-protein kinase</keyword>
<keyword evidence="9" id="KW-1185">Reference proteome</keyword>
<evidence type="ECO:0000313" key="9">
    <source>
        <dbReference type="Proteomes" id="UP001054252"/>
    </source>
</evidence>
<keyword evidence="2" id="KW-0418">Kinase</keyword>
<name>A0AAV5KLZ1_9ROSI</name>
<keyword evidence="7" id="KW-0325">Glycoprotein</keyword>
<dbReference type="SUPFAM" id="SSF56112">
    <property type="entry name" value="Protein kinase-like (PK-like)"/>
    <property type="match status" value="1"/>
</dbReference>
<comment type="subcellular location">
    <subcellularLocation>
        <location evidence="1">Membrane</location>
        <topology evidence="1">Single-pass type I membrane protein</topology>
    </subcellularLocation>
</comment>
<dbReference type="AlphaFoldDB" id="A0AAV5KLZ1"/>
<organism evidence="8 9">
    <name type="scientific">Rubroshorea leprosula</name>
    <dbReference type="NCBI Taxonomy" id="152421"/>
    <lineage>
        <taxon>Eukaryota</taxon>
        <taxon>Viridiplantae</taxon>
        <taxon>Streptophyta</taxon>
        <taxon>Embryophyta</taxon>
        <taxon>Tracheophyta</taxon>
        <taxon>Spermatophyta</taxon>
        <taxon>Magnoliopsida</taxon>
        <taxon>eudicotyledons</taxon>
        <taxon>Gunneridae</taxon>
        <taxon>Pentapetalae</taxon>
        <taxon>rosids</taxon>
        <taxon>malvids</taxon>
        <taxon>Malvales</taxon>
        <taxon>Dipterocarpaceae</taxon>
        <taxon>Rubroshorea</taxon>
    </lineage>
</organism>
<evidence type="ECO:0000256" key="3">
    <source>
        <dbReference type="ARBA" id="ARBA00022692"/>
    </source>
</evidence>
<dbReference type="PANTHER" id="PTHR27009">
    <property type="entry name" value="RUST RESISTANCE KINASE LR10-RELATED"/>
    <property type="match status" value="1"/>
</dbReference>
<evidence type="ECO:0000256" key="7">
    <source>
        <dbReference type="ARBA" id="ARBA00023180"/>
    </source>
</evidence>
<evidence type="ECO:0008006" key="10">
    <source>
        <dbReference type="Google" id="ProtNLM"/>
    </source>
</evidence>
<accession>A0AAV5KLZ1</accession>
<gene>
    <name evidence="8" type="ORF">SLEP1_g35035</name>
</gene>
<dbReference type="GO" id="GO:0016020">
    <property type="term" value="C:membrane"/>
    <property type="evidence" value="ECO:0007669"/>
    <property type="project" value="UniProtKB-SubCell"/>
</dbReference>
<keyword evidence="2" id="KW-0808">Transferase</keyword>
<dbReference type="InterPro" id="IPR011009">
    <property type="entry name" value="Kinase-like_dom_sf"/>
</dbReference>
<sequence>MEELLLENVNSHKNYCSIPQKFWNLEGIPITRDHIHVGWNSHQPNYIYFVQCNKQINSSLCVDASPCKSKNKSKTSSSALGTYLYALGSDTLAKDFDESCSVIAQAPVTYPSIKGRSIVDILRQLSSMGPRHLWYRSALPCMKPSLLISIVSLTAAQGTLCLSQLHEADVYSFGMLLMEMVGRRKNLNERVEQSSQIYFPTWIYKQLDRGEDMMLNEVTEGEKKLVRRMIMVALWCIQMNPTNRPSMSKALEVLEGEVELLEMPPKPFVFFDNDPPSTNLVEEIFKSLDSMTSNT</sequence>
<dbReference type="EMBL" id="BPVZ01000069">
    <property type="protein sequence ID" value="GKV25632.1"/>
    <property type="molecule type" value="Genomic_DNA"/>
</dbReference>
<evidence type="ECO:0000313" key="8">
    <source>
        <dbReference type="EMBL" id="GKV25632.1"/>
    </source>
</evidence>
<dbReference type="GO" id="GO:0004674">
    <property type="term" value="F:protein serine/threonine kinase activity"/>
    <property type="evidence" value="ECO:0007669"/>
    <property type="project" value="UniProtKB-KW"/>
</dbReference>
<dbReference type="Proteomes" id="UP001054252">
    <property type="component" value="Unassembled WGS sequence"/>
</dbReference>
<keyword evidence="5" id="KW-1133">Transmembrane helix</keyword>
<evidence type="ECO:0000256" key="1">
    <source>
        <dbReference type="ARBA" id="ARBA00004479"/>
    </source>
</evidence>
<evidence type="ECO:0000256" key="2">
    <source>
        <dbReference type="ARBA" id="ARBA00022527"/>
    </source>
</evidence>
<proteinExistence type="predicted"/>
<dbReference type="InterPro" id="IPR045874">
    <property type="entry name" value="LRK10/LRL21-25-like"/>
</dbReference>
<keyword evidence="3" id="KW-0812">Transmembrane</keyword>
<dbReference type="Gene3D" id="1.10.510.10">
    <property type="entry name" value="Transferase(Phosphotransferase) domain 1"/>
    <property type="match status" value="1"/>
</dbReference>
<protein>
    <recommendedName>
        <fullName evidence="10">Protein kinase domain-containing protein</fullName>
    </recommendedName>
</protein>
<reference evidence="8 9" key="1">
    <citation type="journal article" date="2021" name="Commun. Biol.">
        <title>The genome of Shorea leprosula (Dipterocarpaceae) highlights the ecological relevance of drought in aseasonal tropical rainforests.</title>
        <authorList>
            <person name="Ng K.K.S."/>
            <person name="Kobayashi M.J."/>
            <person name="Fawcett J.A."/>
            <person name="Hatakeyama M."/>
            <person name="Paape T."/>
            <person name="Ng C.H."/>
            <person name="Ang C.C."/>
            <person name="Tnah L.H."/>
            <person name="Lee C.T."/>
            <person name="Nishiyama T."/>
            <person name="Sese J."/>
            <person name="O'Brien M.J."/>
            <person name="Copetti D."/>
            <person name="Mohd Noor M.I."/>
            <person name="Ong R.C."/>
            <person name="Putra M."/>
            <person name="Sireger I.Z."/>
            <person name="Indrioko S."/>
            <person name="Kosugi Y."/>
            <person name="Izuno A."/>
            <person name="Isagi Y."/>
            <person name="Lee S.L."/>
            <person name="Shimizu K.K."/>
        </authorList>
    </citation>
    <scope>NUCLEOTIDE SEQUENCE [LARGE SCALE GENOMIC DNA]</scope>
    <source>
        <strain evidence="8">214</strain>
    </source>
</reference>
<evidence type="ECO:0000256" key="4">
    <source>
        <dbReference type="ARBA" id="ARBA00022729"/>
    </source>
</evidence>